<dbReference type="NCBIfam" id="TIGR02227">
    <property type="entry name" value="sigpep_I_bact"/>
    <property type="match status" value="1"/>
</dbReference>
<accession>A0A5B9P6G2</accession>
<evidence type="ECO:0000313" key="10">
    <source>
        <dbReference type="EMBL" id="QEG21864.1"/>
    </source>
</evidence>
<dbReference type="GO" id="GO:0004252">
    <property type="term" value="F:serine-type endopeptidase activity"/>
    <property type="evidence" value="ECO:0007669"/>
    <property type="project" value="InterPro"/>
</dbReference>
<dbReference type="RefSeq" id="WP_075085536.1">
    <property type="nucleotide sequence ID" value="NZ_CP042912.1"/>
</dbReference>
<feature type="domain" description="Peptidase S26" evidence="9">
    <location>
        <begin position="125"/>
        <end position="191"/>
    </location>
</feature>
<keyword evidence="11" id="KW-1185">Reference proteome</keyword>
<name>A0A5B9P6G2_9BACT</name>
<evidence type="ECO:0000313" key="11">
    <source>
        <dbReference type="Proteomes" id="UP000322214"/>
    </source>
</evidence>
<evidence type="ECO:0000256" key="8">
    <source>
        <dbReference type="SAM" id="MobiDB-lite"/>
    </source>
</evidence>
<dbReference type="Gene3D" id="2.10.109.10">
    <property type="entry name" value="Umud Fragment, subunit A"/>
    <property type="match status" value="2"/>
</dbReference>
<dbReference type="STRING" id="980251.GCA_001642875_03326"/>
<comment type="catalytic activity">
    <reaction evidence="1 7">
        <text>Cleavage of hydrophobic, N-terminal signal or leader sequences from secreted and periplasmic proteins.</text>
        <dbReference type="EC" id="3.4.21.89"/>
    </reaction>
</comment>
<evidence type="ECO:0000256" key="7">
    <source>
        <dbReference type="RuleBase" id="RU362042"/>
    </source>
</evidence>
<keyword evidence="5 7" id="KW-0378">Hydrolase</keyword>
<keyword evidence="7" id="KW-0645">Protease</keyword>
<protein>
    <recommendedName>
        <fullName evidence="4 7">Signal peptidase I</fullName>
        <ecNumber evidence="3 7">3.4.21.89</ecNumber>
    </recommendedName>
</protein>
<dbReference type="InterPro" id="IPR000223">
    <property type="entry name" value="Pept_S26A_signal_pept_1"/>
</dbReference>
<dbReference type="EC" id="3.4.21.89" evidence="3 7"/>
<dbReference type="GO" id="GO:0006465">
    <property type="term" value="P:signal peptide processing"/>
    <property type="evidence" value="ECO:0007669"/>
    <property type="project" value="InterPro"/>
</dbReference>
<dbReference type="InterPro" id="IPR019533">
    <property type="entry name" value="Peptidase_S26"/>
</dbReference>
<dbReference type="PRINTS" id="PR00727">
    <property type="entry name" value="LEADERPTASE"/>
</dbReference>
<evidence type="ECO:0000256" key="2">
    <source>
        <dbReference type="ARBA" id="ARBA00009370"/>
    </source>
</evidence>
<feature type="region of interest" description="Disordered" evidence="8">
    <location>
        <begin position="1"/>
        <end position="21"/>
    </location>
</feature>
<dbReference type="GO" id="GO:0009003">
    <property type="term" value="F:signal peptidase activity"/>
    <property type="evidence" value="ECO:0007669"/>
    <property type="project" value="UniProtKB-EC"/>
</dbReference>
<reference evidence="10 11" key="1">
    <citation type="submission" date="2019-08" db="EMBL/GenBank/DDBJ databases">
        <title>Deep-cultivation of Planctomycetes and their phenomic and genomic characterization uncovers novel biology.</title>
        <authorList>
            <person name="Wiegand S."/>
            <person name="Jogler M."/>
            <person name="Boedeker C."/>
            <person name="Pinto D."/>
            <person name="Vollmers J."/>
            <person name="Rivas-Marin E."/>
            <person name="Kohn T."/>
            <person name="Peeters S.H."/>
            <person name="Heuer A."/>
            <person name="Rast P."/>
            <person name="Oberbeckmann S."/>
            <person name="Bunk B."/>
            <person name="Jeske O."/>
            <person name="Meyerdierks A."/>
            <person name="Storesund J.E."/>
            <person name="Kallscheuer N."/>
            <person name="Luecker S."/>
            <person name="Lage O.M."/>
            <person name="Pohl T."/>
            <person name="Merkel B.J."/>
            <person name="Hornburger P."/>
            <person name="Mueller R.-W."/>
            <person name="Bruemmer F."/>
            <person name="Labrenz M."/>
            <person name="Spormann A.M."/>
            <person name="Op den Camp H."/>
            <person name="Overmann J."/>
            <person name="Amann R."/>
            <person name="Jetten M.S.M."/>
            <person name="Mascher T."/>
            <person name="Medema M.H."/>
            <person name="Devos D.P."/>
            <person name="Kaster A.-K."/>
            <person name="Ovreas L."/>
            <person name="Rohde M."/>
            <person name="Galperin M.Y."/>
            <person name="Jogler C."/>
        </authorList>
    </citation>
    <scope>NUCLEOTIDE SEQUENCE [LARGE SCALE GENOMIC DNA]</scope>
    <source>
        <strain evidence="10 11">FC18</strain>
    </source>
</reference>
<evidence type="ECO:0000259" key="9">
    <source>
        <dbReference type="Pfam" id="PF10502"/>
    </source>
</evidence>
<proteinExistence type="inferred from homology"/>
<evidence type="ECO:0000256" key="5">
    <source>
        <dbReference type="ARBA" id="ARBA00022801"/>
    </source>
</evidence>
<sequence>MAKKKKRRAFPVQDSPAPRRESIAETQVIDADEPGFGVFGYFRNPGVRETIESIVIAILLAFMFKTYEAEAFVIPTGSMAPSLQGQHLDLDCAQCGYRYLTGASRKKAIEKTICPICNYRTEMRSTDPEHKRNSGDRILVNKFIYDFHEPERYDVIVFKYPNNAKQNYIKRLIGLPGDNILIENGDIYLMNGSDEQGWSREISRKPSRKVKQVLIDVDDTKYVSGKLKLLDWPSRWAQWRGGSAWSRDENSNSFAASATDSEQWIRYRNFIPPWSRILSGGLPEEYAKPLNELPPGTLISDNMAYNNASFSGEPVATGYGNHWVGDIGVEVWTEIETSSGELLLDLVEGGVHFTCRFDVATGKATIECDDPRVEFYNDSGVVSKPVAETSLSSGSNQMLMVNADDEIHLWVNGSLVQFDASTYRRDGMPIPKYSKQEPGDAEPAGIGAKNLSMTVSRIKVVRDIYYSSVTLEQDGQSNGNESHLSPSIIHGIMADPESWSEQHALDYFDAKKGQTEPMFKLEFGPGSDRDKDQFFPMGDNSTQSLDARVWDSPNRYVERDMLIGRAIYVYWPHTLNEPVPFFPNFGKMKFIR</sequence>
<dbReference type="PANTHER" id="PTHR43390:SF1">
    <property type="entry name" value="CHLOROPLAST PROCESSING PEPTIDASE"/>
    <property type="match status" value="1"/>
</dbReference>
<dbReference type="SUPFAM" id="SSF51306">
    <property type="entry name" value="LexA/Signal peptidase"/>
    <property type="match status" value="2"/>
</dbReference>
<dbReference type="InterPro" id="IPR019757">
    <property type="entry name" value="Pept_S26A_signal_pept_1_Lys-AS"/>
</dbReference>
<dbReference type="GO" id="GO:0016020">
    <property type="term" value="C:membrane"/>
    <property type="evidence" value="ECO:0007669"/>
    <property type="project" value="UniProtKB-SubCell"/>
</dbReference>
<evidence type="ECO:0000256" key="6">
    <source>
        <dbReference type="PIRSR" id="PIRSR600223-1"/>
    </source>
</evidence>
<dbReference type="CDD" id="cd06530">
    <property type="entry name" value="S26_SPase_I"/>
    <property type="match status" value="1"/>
</dbReference>
<feature type="active site" evidence="6">
    <location>
        <position position="170"/>
    </location>
</feature>
<feature type="active site" evidence="6">
    <location>
        <position position="78"/>
    </location>
</feature>
<dbReference type="OrthoDB" id="9802919at2"/>
<organism evidence="10 11">
    <name type="scientific">Mariniblastus fucicola</name>
    <dbReference type="NCBI Taxonomy" id="980251"/>
    <lineage>
        <taxon>Bacteria</taxon>
        <taxon>Pseudomonadati</taxon>
        <taxon>Planctomycetota</taxon>
        <taxon>Planctomycetia</taxon>
        <taxon>Pirellulales</taxon>
        <taxon>Pirellulaceae</taxon>
        <taxon>Mariniblastus</taxon>
    </lineage>
</organism>
<comment type="similarity">
    <text evidence="2 7">Belongs to the peptidase S26 family.</text>
</comment>
<dbReference type="PROSITE" id="PS00760">
    <property type="entry name" value="SPASE_I_2"/>
    <property type="match status" value="1"/>
</dbReference>
<dbReference type="Proteomes" id="UP000322214">
    <property type="component" value="Chromosome"/>
</dbReference>
<dbReference type="KEGG" id="mff:MFFC18_17250"/>
<dbReference type="Pfam" id="PF10502">
    <property type="entry name" value="Peptidase_S26"/>
    <property type="match status" value="1"/>
</dbReference>
<dbReference type="PANTHER" id="PTHR43390">
    <property type="entry name" value="SIGNAL PEPTIDASE I"/>
    <property type="match status" value="1"/>
</dbReference>
<comment type="subcellular location">
    <subcellularLocation>
        <location evidence="7">Membrane</location>
        <topology evidence="7">Single-pass type II membrane protein</topology>
    </subcellularLocation>
</comment>
<evidence type="ECO:0000256" key="1">
    <source>
        <dbReference type="ARBA" id="ARBA00000677"/>
    </source>
</evidence>
<dbReference type="InterPro" id="IPR036286">
    <property type="entry name" value="LexA/Signal_pep-like_sf"/>
</dbReference>
<dbReference type="AlphaFoldDB" id="A0A5B9P6G2"/>
<gene>
    <name evidence="10" type="primary">lepB</name>
    <name evidence="10" type="ORF">MFFC18_17250</name>
</gene>
<evidence type="ECO:0000256" key="4">
    <source>
        <dbReference type="ARBA" id="ARBA00019232"/>
    </source>
</evidence>
<evidence type="ECO:0000256" key="3">
    <source>
        <dbReference type="ARBA" id="ARBA00013208"/>
    </source>
</evidence>
<dbReference type="EMBL" id="CP042912">
    <property type="protein sequence ID" value="QEG21864.1"/>
    <property type="molecule type" value="Genomic_DNA"/>
</dbReference>